<dbReference type="AlphaFoldDB" id="A0A0W0U674"/>
<reference evidence="2 4" key="1">
    <citation type="submission" date="2015-11" db="EMBL/GenBank/DDBJ databases">
        <title>Genomic analysis of 38 Legionella species identifies large and diverse effector repertoires.</title>
        <authorList>
            <person name="Burstein D."/>
            <person name="Amaro F."/>
            <person name="Zusman T."/>
            <person name="Lifshitz Z."/>
            <person name="Cohen O."/>
            <person name="Gilbert J.A."/>
            <person name="Pupko T."/>
            <person name="Shuman H.A."/>
            <person name="Segal G."/>
        </authorList>
    </citation>
    <scope>NUCLEOTIDE SEQUENCE [LARGE SCALE GENOMIC DNA]</scope>
    <source>
        <strain evidence="2 4">WO-44C</strain>
    </source>
</reference>
<reference evidence="3 5" key="2">
    <citation type="submission" date="2018-06" db="EMBL/GenBank/DDBJ databases">
        <authorList>
            <consortium name="Pathogen Informatics"/>
            <person name="Doyle S."/>
        </authorList>
    </citation>
    <scope>NUCLEOTIDE SEQUENCE [LARGE SCALE GENOMIC DNA]</scope>
    <source>
        <strain evidence="3 5">NCTC12022</strain>
    </source>
</reference>
<name>A0A0W0U674_9GAMM</name>
<gene>
    <name evidence="2" type="ORF">Lfee_0489</name>
    <name evidence="3" type="ORF">NCTC12022_02122</name>
</gene>
<keyword evidence="4" id="KW-1185">Reference proteome</keyword>
<feature type="transmembrane region" description="Helical" evidence="1">
    <location>
        <begin position="18"/>
        <end position="43"/>
    </location>
</feature>
<dbReference type="EMBL" id="LNYB01000016">
    <property type="protein sequence ID" value="KTD03133.1"/>
    <property type="molecule type" value="Genomic_DNA"/>
</dbReference>
<keyword evidence="1" id="KW-0812">Transmembrane</keyword>
<evidence type="ECO:0000313" key="3">
    <source>
        <dbReference type="EMBL" id="SPX61382.1"/>
    </source>
</evidence>
<evidence type="ECO:0000313" key="5">
    <source>
        <dbReference type="Proteomes" id="UP000251942"/>
    </source>
</evidence>
<keyword evidence="1" id="KW-1133">Transmembrane helix</keyword>
<dbReference type="Proteomes" id="UP000251942">
    <property type="component" value="Unassembled WGS sequence"/>
</dbReference>
<evidence type="ECO:0000313" key="4">
    <source>
        <dbReference type="Proteomes" id="UP000054698"/>
    </source>
</evidence>
<protein>
    <submittedName>
        <fullName evidence="2">Uncharacterized protein</fullName>
    </submittedName>
</protein>
<proteinExistence type="predicted"/>
<dbReference type="Proteomes" id="UP000054698">
    <property type="component" value="Unassembled WGS sequence"/>
</dbReference>
<evidence type="ECO:0000256" key="1">
    <source>
        <dbReference type="SAM" id="Phobius"/>
    </source>
</evidence>
<evidence type="ECO:0000313" key="2">
    <source>
        <dbReference type="EMBL" id="KTD03133.1"/>
    </source>
</evidence>
<accession>A0A0W0U674</accession>
<sequence length="53" mass="5859">MILDVDTTNLTYQAVPKLYAVVIWVVLITAILQQAAMCVTMAISHPAIVLDMR</sequence>
<organism evidence="2 4">
    <name type="scientific">Legionella feeleii</name>
    <dbReference type="NCBI Taxonomy" id="453"/>
    <lineage>
        <taxon>Bacteria</taxon>
        <taxon>Pseudomonadati</taxon>
        <taxon>Pseudomonadota</taxon>
        <taxon>Gammaproteobacteria</taxon>
        <taxon>Legionellales</taxon>
        <taxon>Legionellaceae</taxon>
        <taxon>Legionella</taxon>
    </lineage>
</organism>
<keyword evidence="1" id="KW-0472">Membrane</keyword>
<dbReference type="EMBL" id="UASS01000019">
    <property type="protein sequence ID" value="SPX61382.1"/>
    <property type="molecule type" value="Genomic_DNA"/>
</dbReference>